<keyword evidence="2" id="KW-0255">Endonuclease</keyword>
<dbReference type="EMBL" id="CP014038">
    <property type="protein sequence ID" value="AMF96691.1"/>
    <property type="molecule type" value="Genomic_DNA"/>
</dbReference>
<dbReference type="GO" id="GO:0004519">
    <property type="term" value="F:endonuclease activity"/>
    <property type="evidence" value="ECO:0007669"/>
    <property type="project" value="UniProtKB-KW"/>
</dbReference>
<feature type="domain" description="HNH endonuclease 5" evidence="1">
    <location>
        <begin position="4"/>
        <end position="56"/>
    </location>
</feature>
<protein>
    <submittedName>
        <fullName evidence="2">HNH endonuclease</fullName>
    </submittedName>
</protein>
<evidence type="ECO:0000259" key="1">
    <source>
        <dbReference type="Pfam" id="PF14279"/>
    </source>
</evidence>
<dbReference type="InterPro" id="IPR029471">
    <property type="entry name" value="HNH_5"/>
</dbReference>
<evidence type="ECO:0000313" key="3">
    <source>
        <dbReference type="Proteomes" id="UP000067422"/>
    </source>
</evidence>
<organism evidence="2 3">
    <name type="scientific">Vibrio harveyi</name>
    <name type="common">Beneckea harveyi</name>
    <dbReference type="NCBI Taxonomy" id="669"/>
    <lineage>
        <taxon>Bacteria</taxon>
        <taxon>Pseudomonadati</taxon>
        <taxon>Pseudomonadota</taxon>
        <taxon>Gammaproteobacteria</taxon>
        <taxon>Vibrionales</taxon>
        <taxon>Vibrionaceae</taxon>
        <taxon>Vibrio</taxon>
    </lineage>
</organism>
<dbReference type="Proteomes" id="UP000067422">
    <property type="component" value="Chromosome 1"/>
</dbReference>
<keyword evidence="3" id="KW-1185">Reference proteome</keyword>
<dbReference type="RefSeq" id="WP_061065148.1">
    <property type="nucleotide sequence ID" value="NZ_CP014038.2"/>
</dbReference>
<evidence type="ECO:0000313" key="2">
    <source>
        <dbReference type="EMBL" id="AMF96691.1"/>
    </source>
</evidence>
<gene>
    <name evidence="2" type="ORF">AL538_02560</name>
</gene>
<name>A0ABN4KUG6_VIBHA</name>
<sequence>MKNCLLCRDAITDDNCHEEHIIQNALGGKLKSKRILCEDCGSILNESIDTKFIKCFDVFASSLNLAKDRNKCKKPIVDAIGVYHNGEKIDVKIDDFKIKPTKPIFQVNEQDRKVFVVAGNIKSAKGFANNKEIKKLINDGFDVKFSDNLSEMLSKCVYNYDLDAQVLSLGLTKIAIEFSLGSGVDVNVFNHIIDNKLKVISSAKVVPYYPMEEFEKIYEVDKHIHETNYPLHCLRLFNDNNSLICYVELFSSFQFYVKLSDQYTGCDIDKIFVQRCTHEVFDESTYMCRSVSDLQIVAQEQGVELTGTIDEIQNRIIDSARKKSYKRDFSEIVSQVQAIYEHSLLYSTLEKTGSQLSGFSVVANILDKGSVAKEKLGYDPLVNFHENPLEVLGKMDNLEQRIFEQMRIGKERKSYSIIENSDAWIQASHDYREYKLVELAYFTNAGIHLEVSPIKLA</sequence>
<dbReference type="Pfam" id="PF14279">
    <property type="entry name" value="HNH_5"/>
    <property type="match status" value="1"/>
</dbReference>
<proteinExistence type="predicted"/>
<keyword evidence="2" id="KW-0540">Nuclease</keyword>
<keyword evidence="2" id="KW-0378">Hydrolase</keyword>
<reference evidence="2" key="1">
    <citation type="submission" date="2018-01" db="EMBL/GenBank/DDBJ databases">
        <title>FDA dAtabase for Regulatory Grade micrObial Sequences (FDA-ARGOS): Supporting development and validation of Infectious Disease Dx tests.</title>
        <authorList>
            <person name="Hoffmann M."/>
            <person name="Allard M."/>
            <person name="Evans P."/>
            <person name="Brown E."/>
            <person name="Tallon L."/>
            <person name="Sadzewicz L."/>
            <person name="Sengamalay N."/>
            <person name="Ott S."/>
            <person name="Godinez A."/>
            <person name="Nagaraj S."/>
            <person name="Vyas G."/>
            <person name="Aluvathingal J."/>
            <person name="Nadendla S."/>
            <person name="Geyer C."/>
            <person name="Sichtig H."/>
        </authorList>
    </citation>
    <scope>NUCLEOTIDE SEQUENCE</scope>
    <source>
        <strain evidence="2">FDAARGOS_107</strain>
    </source>
</reference>
<accession>A0ABN4KUG6</accession>